<gene>
    <name evidence="3" type="ORF">SAMN05216174_104355</name>
</gene>
<dbReference type="GO" id="GO:0003700">
    <property type="term" value="F:DNA-binding transcription factor activity"/>
    <property type="evidence" value="ECO:0007669"/>
    <property type="project" value="InterPro"/>
</dbReference>
<dbReference type="InterPro" id="IPR000551">
    <property type="entry name" value="MerR-type_HTH_dom"/>
</dbReference>
<dbReference type="InterPro" id="IPR047057">
    <property type="entry name" value="MerR_fam"/>
</dbReference>
<evidence type="ECO:0000259" key="2">
    <source>
        <dbReference type="PROSITE" id="PS50937"/>
    </source>
</evidence>
<evidence type="ECO:0000313" key="4">
    <source>
        <dbReference type="Proteomes" id="UP000199501"/>
    </source>
</evidence>
<dbReference type="Pfam" id="PF07739">
    <property type="entry name" value="TipAS"/>
    <property type="match status" value="1"/>
</dbReference>
<proteinExistence type="predicted"/>
<dbReference type="RefSeq" id="WP_091449990.1">
    <property type="nucleotide sequence ID" value="NZ_FMZZ01000004.1"/>
</dbReference>
<dbReference type="SUPFAM" id="SSF46955">
    <property type="entry name" value="Putative DNA-binding domain"/>
    <property type="match status" value="1"/>
</dbReference>
<name>A0A1G6PLA5_9PSEU</name>
<dbReference type="SMART" id="SM00422">
    <property type="entry name" value="HTH_MERR"/>
    <property type="match status" value="1"/>
</dbReference>
<dbReference type="PANTHER" id="PTHR30204:SF90">
    <property type="entry name" value="HTH-TYPE TRANSCRIPTIONAL ACTIVATOR MTA"/>
    <property type="match status" value="1"/>
</dbReference>
<dbReference type="PROSITE" id="PS00552">
    <property type="entry name" value="HTH_MERR_1"/>
    <property type="match status" value="1"/>
</dbReference>
<feature type="domain" description="HTH merR-type" evidence="2">
    <location>
        <begin position="7"/>
        <end position="76"/>
    </location>
</feature>
<dbReference type="InterPro" id="IPR012925">
    <property type="entry name" value="TipAS_dom"/>
</dbReference>
<accession>A0A1G6PLA5</accession>
<dbReference type="Proteomes" id="UP000199501">
    <property type="component" value="Unassembled WGS sequence"/>
</dbReference>
<dbReference type="STRING" id="1271860.SAMN05216174_104355"/>
<dbReference type="Pfam" id="PF13411">
    <property type="entry name" value="MerR_1"/>
    <property type="match status" value="1"/>
</dbReference>
<dbReference type="GO" id="GO:0003677">
    <property type="term" value="F:DNA binding"/>
    <property type="evidence" value="ECO:0007669"/>
    <property type="project" value="UniProtKB-KW"/>
</dbReference>
<reference evidence="4" key="1">
    <citation type="submission" date="2016-10" db="EMBL/GenBank/DDBJ databases">
        <authorList>
            <person name="Varghese N."/>
            <person name="Submissions S."/>
        </authorList>
    </citation>
    <scope>NUCLEOTIDE SEQUENCE [LARGE SCALE GENOMIC DNA]</scope>
    <source>
        <strain evidence="4">IBRC-M 10403</strain>
    </source>
</reference>
<dbReference type="AlphaFoldDB" id="A0A1G6PLA5"/>
<organism evidence="3 4">
    <name type="scientific">Actinokineospora iranica</name>
    <dbReference type="NCBI Taxonomy" id="1271860"/>
    <lineage>
        <taxon>Bacteria</taxon>
        <taxon>Bacillati</taxon>
        <taxon>Actinomycetota</taxon>
        <taxon>Actinomycetes</taxon>
        <taxon>Pseudonocardiales</taxon>
        <taxon>Pseudonocardiaceae</taxon>
        <taxon>Actinokineospora</taxon>
    </lineage>
</organism>
<dbReference type="Gene3D" id="1.10.1660.10">
    <property type="match status" value="1"/>
</dbReference>
<dbReference type="InterPro" id="IPR009061">
    <property type="entry name" value="DNA-bd_dom_put_sf"/>
</dbReference>
<dbReference type="PROSITE" id="PS50937">
    <property type="entry name" value="HTH_MERR_2"/>
    <property type="match status" value="1"/>
</dbReference>
<dbReference type="PRINTS" id="PR00040">
    <property type="entry name" value="HTHMERR"/>
</dbReference>
<dbReference type="EMBL" id="FMZZ01000004">
    <property type="protein sequence ID" value="SDC80829.1"/>
    <property type="molecule type" value="Genomic_DNA"/>
</dbReference>
<evidence type="ECO:0000256" key="1">
    <source>
        <dbReference type="ARBA" id="ARBA00023125"/>
    </source>
</evidence>
<keyword evidence="4" id="KW-1185">Reference proteome</keyword>
<protein>
    <submittedName>
        <fullName evidence="3">DNA-binding transcriptional regulator, MerR family</fullName>
    </submittedName>
</protein>
<keyword evidence="1 3" id="KW-0238">DNA-binding</keyword>
<dbReference type="CDD" id="cd01106">
    <property type="entry name" value="HTH_TipAL-Mta"/>
    <property type="match status" value="1"/>
</dbReference>
<evidence type="ECO:0000313" key="3">
    <source>
        <dbReference type="EMBL" id="SDC80829.1"/>
    </source>
</evidence>
<dbReference type="PANTHER" id="PTHR30204">
    <property type="entry name" value="REDOX-CYCLING DRUG-SENSING TRANSCRIPTIONAL ACTIVATOR SOXR"/>
    <property type="match status" value="1"/>
</dbReference>
<dbReference type="OrthoDB" id="9809391at2"/>
<sequence>MSGNERRWSVGELARATGLTVRTLHHYDEIGLVEPTERTASGHRRYTDADVRRLYRVRALRSLGLGLDAIAESLAAPDTRDALRQVLASQLDHLDREARRMRDLRAQVRSLLERMTSTEGIEVMSLLETMQMIEDYYTPEQLDYLAKRREELGEDAIKEVERAWPEVIAAMTAHQQADTPVDDPQVQAVTRRWIELGDAFTGGDPGIRDAVTKMLTDQGGKLGQQGGCMSPELFEYVSRAIAAVSGGRSPQ</sequence>